<keyword evidence="2 5" id="KW-0812">Transmembrane</keyword>
<evidence type="ECO:0000256" key="5">
    <source>
        <dbReference type="SAM" id="Phobius"/>
    </source>
</evidence>
<dbReference type="InterPro" id="IPR005828">
    <property type="entry name" value="MFS_sugar_transport-like"/>
</dbReference>
<evidence type="ECO:0000256" key="1">
    <source>
        <dbReference type="ARBA" id="ARBA00004141"/>
    </source>
</evidence>
<dbReference type="SUPFAM" id="SSF103473">
    <property type="entry name" value="MFS general substrate transporter"/>
    <property type="match status" value="1"/>
</dbReference>
<dbReference type="Proteomes" id="UP000030680">
    <property type="component" value="Unassembled WGS sequence"/>
</dbReference>
<comment type="subcellular location">
    <subcellularLocation>
        <location evidence="1">Membrane</location>
        <topology evidence="1">Multi-pass membrane protein</topology>
    </subcellularLocation>
</comment>
<proteinExistence type="predicted"/>
<dbReference type="PANTHER" id="PTHR23508">
    <property type="entry name" value="CARBOXYLIC ACID TRANSPORTER PROTEIN HOMOLOG"/>
    <property type="match status" value="1"/>
</dbReference>
<keyword evidence="4 5" id="KW-0472">Membrane</keyword>
<dbReference type="GO" id="GO:0005886">
    <property type="term" value="C:plasma membrane"/>
    <property type="evidence" value="ECO:0007669"/>
    <property type="project" value="TreeGrafter"/>
</dbReference>
<feature type="transmembrane region" description="Helical" evidence="5">
    <location>
        <begin position="116"/>
        <end position="135"/>
    </location>
</feature>
<name>M2W4K1_GALSU</name>
<evidence type="ECO:0000259" key="6">
    <source>
        <dbReference type="PROSITE" id="PS50850"/>
    </source>
</evidence>
<dbReference type="RefSeq" id="XP_005707196.1">
    <property type="nucleotide sequence ID" value="XM_005707139.1"/>
</dbReference>
<feature type="domain" description="Major facilitator superfamily (MFS) profile" evidence="6">
    <location>
        <begin position="1"/>
        <end position="139"/>
    </location>
</feature>
<dbReference type="Pfam" id="PF00083">
    <property type="entry name" value="Sugar_tr"/>
    <property type="match status" value="1"/>
</dbReference>
<dbReference type="PROSITE" id="PS50850">
    <property type="entry name" value="MFS"/>
    <property type="match status" value="1"/>
</dbReference>
<evidence type="ECO:0000313" key="8">
    <source>
        <dbReference type="Proteomes" id="UP000030680"/>
    </source>
</evidence>
<evidence type="ECO:0000256" key="4">
    <source>
        <dbReference type="ARBA" id="ARBA00023136"/>
    </source>
</evidence>
<feature type="transmembrane region" description="Helical" evidence="5">
    <location>
        <begin position="42"/>
        <end position="63"/>
    </location>
</feature>
<gene>
    <name evidence="7" type="ORF">Gasu_19230</name>
</gene>
<dbReference type="GeneID" id="17089392"/>
<reference evidence="8" key="1">
    <citation type="journal article" date="2013" name="Science">
        <title>Gene transfer from bacteria and archaea facilitated evolution of an extremophilic eukaryote.</title>
        <authorList>
            <person name="Schonknecht G."/>
            <person name="Chen W.H."/>
            <person name="Ternes C.M."/>
            <person name="Barbier G.G."/>
            <person name="Shrestha R.P."/>
            <person name="Stanke M."/>
            <person name="Brautigam A."/>
            <person name="Baker B.J."/>
            <person name="Banfield J.F."/>
            <person name="Garavito R.M."/>
            <person name="Carr K."/>
            <person name="Wilkerson C."/>
            <person name="Rensing S.A."/>
            <person name="Gagneul D."/>
            <person name="Dickenson N.E."/>
            <person name="Oesterhelt C."/>
            <person name="Lercher M.J."/>
            <person name="Weber A.P."/>
        </authorList>
    </citation>
    <scope>NUCLEOTIDE SEQUENCE [LARGE SCALE GENOMIC DNA]</scope>
    <source>
        <strain evidence="8">074W</strain>
    </source>
</reference>
<dbReference type="OrthoDB" id="2261376at2759"/>
<feature type="transmembrane region" description="Helical" evidence="5">
    <location>
        <begin position="16"/>
        <end position="36"/>
    </location>
</feature>
<feature type="transmembrane region" description="Helical" evidence="5">
    <location>
        <begin position="75"/>
        <end position="96"/>
    </location>
</feature>
<evidence type="ECO:0000256" key="3">
    <source>
        <dbReference type="ARBA" id="ARBA00022989"/>
    </source>
</evidence>
<dbReference type="KEGG" id="gsl:Gasu_19230"/>
<dbReference type="InterPro" id="IPR036259">
    <property type="entry name" value="MFS_trans_sf"/>
</dbReference>
<dbReference type="GO" id="GO:0046943">
    <property type="term" value="F:carboxylic acid transmembrane transporter activity"/>
    <property type="evidence" value="ECO:0007669"/>
    <property type="project" value="TreeGrafter"/>
</dbReference>
<evidence type="ECO:0000313" key="7">
    <source>
        <dbReference type="EMBL" id="EME30676.1"/>
    </source>
</evidence>
<dbReference type="PANTHER" id="PTHR23508:SF10">
    <property type="entry name" value="CARBOXYLIC ACID TRANSPORTER PROTEIN HOMOLOG"/>
    <property type="match status" value="1"/>
</dbReference>
<keyword evidence="8" id="KW-1185">Reference proteome</keyword>
<dbReference type="Gramene" id="EME30676">
    <property type="protein sequence ID" value="EME30676"/>
    <property type="gene ID" value="Gasu_19230"/>
</dbReference>
<dbReference type="Gene3D" id="1.20.1250.20">
    <property type="entry name" value="MFS general substrate transporter like domains"/>
    <property type="match status" value="1"/>
</dbReference>
<sequence>MVSFVVDRLGRRKTQALEWLWLGGTGLITAGFFFGTEGSSRSLYHLGTFSDSFQYFIFVPVYLIPAEAFPTRVRATMSGFCSFLGKIGGIVGTTIFPQIWKLFGGRVENVSGVRGTMWFSAGLAFVGLTICIIFVPEYSRRSLIGEDSRYNELRRRYAARLALRMQITDEELASKKNNMVNVWRLITAAFRGKQAFHHSLRLYTIQLIQQCSLQDTCRCNKVSVLPVEKKVLP</sequence>
<organism evidence="7 8">
    <name type="scientific">Galdieria sulphuraria</name>
    <name type="common">Red alga</name>
    <dbReference type="NCBI Taxonomy" id="130081"/>
    <lineage>
        <taxon>Eukaryota</taxon>
        <taxon>Rhodophyta</taxon>
        <taxon>Bangiophyceae</taxon>
        <taxon>Galdieriales</taxon>
        <taxon>Galdieriaceae</taxon>
        <taxon>Galdieria</taxon>
    </lineage>
</organism>
<evidence type="ECO:0000256" key="2">
    <source>
        <dbReference type="ARBA" id="ARBA00022692"/>
    </source>
</evidence>
<dbReference type="InterPro" id="IPR020846">
    <property type="entry name" value="MFS_dom"/>
</dbReference>
<accession>M2W4K1</accession>
<protein>
    <submittedName>
        <fullName evidence="7">MFS transporter, PHS family, inorganic phosphate transporter</fullName>
    </submittedName>
</protein>
<dbReference type="AlphaFoldDB" id="M2W4K1"/>
<dbReference type="EMBL" id="KB454497">
    <property type="protein sequence ID" value="EME30676.1"/>
    <property type="molecule type" value="Genomic_DNA"/>
</dbReference>
<keyword evidence="3 5" id="KW-1133">Transmembrane helix</keyword>